<proteinExistence type="predicted"/>
<dbReference type="Proteomes" id="UP000328092">
    <property type="component" value="Unassembled WGS sequence"/>
</dbReference>
<feature type="chain" id="PRO_5021319228" evidence="1">
    <location>
        <begin position="23"/>
        <end position="86"/>
    </location>
</feature>
<dbReference type="RefSeq" id="WP_139862296.1">
    <property type="nucleotide sequence ID" value="NZ_CAADFC020000020.1"/>
</dbReference>
<evidence type="ECO:0000313" key="2">
    <source>
        <dbReference type="EMBL" id="VIO74499.1"/>
    </source>
</evidence>
<gene>
    <name evidence="2" type="ORF">CI1B_52720</name>
</gene>
<dbReference type="AlphaFoldDB" id="A0A508TJH2"/>
<protein>
    <submittedName>
        <fullName evidence="2">Uncharacterized protein</fullName>
    </submittedName>
</protein>
<dbReference type="EMBL" id="CAADFC020000020">
    <property type="protein sequence ID" value="VIO74499.1"/>
    <property type="molecule type" value="Genomic_DNA"/>
</dbReference>
<comment type="caution">
    <text evidence="2">The sequence shown here is derived from an EMBL/GenBank/DDBJ whole genome shotgun (WGS) entry which is preliminary data.</text>
</comment>
<dbReference type="OrthoDB" id="8243446at2"/>
<evidence type="ECO:0000256" key="1">
    <source>
        <dbReference type="SAM" id="SignalP"/>
    </source>
</evidence>
<reference evidence="2" key="1">
    <citation type="submission" date="2019-02" db="EMBL/GenBank/DDBJ databases">
        <authorList>
            <person name="Pothier F.J."/>
        </authorList>
    </citation>
    <scope>NUCLEOTIDE SEQUENCE</scope>
    <source>
        <strain evidence="2">CI-1B</strain>
    </source>
</reference>
<accession>A0A508TJH2</accession>
<name>A0A508TJH2_9BRAD</name>
<sequence length="86" mass="8699">MIKTLIGAAAMAAVAFAVPAHAAKRGVGCSGDNLGKTESAIEAMADTEVKFAAEKEMSLAQDAMLNGKMGACGMHLTKAARASMAK</sequence>
<evidence type="ECO:0000313" key="3">
    <source>
        <dbReference type="Proteomes" id="UP000328092"/>
    </source>
</evidence>
<organism evidence="2 3">
    <name type="scientific">Bradyrhizobium ivorense</name>
    <dbReference type="NCBI Taxonomy" id="2511166"/>
    <lineage>
        <taxon>Bacteria</taxon>
        <taxon>Pseudomonadati</taxon>
        <taxon>Pseudomonadota</taxon>
        <taxon>Alphaproteobacteria</taxon>
        <taxon>Hyphomicrobiales</taxon>
        <taxon>Nitrobacteraceae</taxon>
        <taxon>Bradyrhizobium</taxon>
    </lineage>
</organism>
<keyword evidence="1" id="KW-0732">Signal</keyword>
<feature type="signal peptide" evidence="1">
    <location>
        <begin position="1"/>
        <end position="22"/>
    </location>
</feature>
<keyword evidence="3" id="KW-1185">Reference proteome</keyword>